<dbReference type="EMBL" id="QKTW01000018">
    <property type="protein sequence ID" value="PZF72328.1"/>
    <property type="molecule type" value="Genomic_DNA"/>
</dbReference>
<evidence type="ECO:0000313" key="1">
    <source>
        <dbReference type="EMBL" id="PZF72328.1"/>
    </source>
</evidence>
<dbReference type="AlphaFoldDB" id="A0A2W2AX84"/>
<dbReference type="SUPFAM" id="SSF56784">
    <property type="entry name" value="HAD-like"/>
    <property type="match status" value="1"/>
</dbReference>
<dbReference type="NCBIfam" id="TIGR02254">
    <property type="entry name" value="YjjG_YfnB"/>
    <property type="match status" value="1"/>
</dbReference>
<name>A0A2W2AX84_9BACT</name>
<dbReference type="InterPro" id="IPR023214">
    <property type="entry name" value="HAD_sf"/>
</dbReference>
<keyword evidence="2" id="KW-1185">Reference proteome</keyword>
<dbReference type="GO" id="GO:0008253">
    <property type="term" value="F:5'-nucleotidase activity"/>
    <property type="evidence" value="ECO:0007669"/>
    <property type="project" value="InterPro"/>
</dbReference>
<organism evidence="1 2">
    <name type="scientific">Taibaiella soli</name>
    <dbReference type="NCBI Taxonomy" id="1649169"/>
    <lineage>
        <taxon>Bacteria</taxon>
        <taxon>Pseudomonadati</taxon>
        <taxon>Bacteroidota</taxon>
        <taxon>Chitinophagia</taxon>
        <taxon>Chitinophagales</taxon>
        <taxon>Chitinophagaceae</taxon>
        <taxon>Taibaiella</taxon>
    </lineage>
</organism>
<dbReference type="InterPro" id="IPR052550">
    <property type="entry name" value="Pyrimidine_5'-ntase_YjjG"/>
</dbReference>
<dbReference type="Gene3D" id="1.10.150.240">
    <property type="entry name" value="Putative phosphatase, domain 2"/>
    <property type="match status" value="1"/>
</dbReference>
<dbReference type="InterPro" id="IPR036412">
    <property type="entry name" value="HAD-like_sf"/>
</dbReference>
<dbReference type="OrthoDB" id="9802350at2"/>
<comment type="caution">
    <text evidence="1">The sequence shown here is derived from an EMBL/GenBank/DDBJ whole genome shotgun (WGS) entry which is preliminary data.</text>
</comment>
<protein>
    <submittedName>
        <fullName evidence="1">Noncanonical pyrimidine nucleotidase, YjjG family</fullName>
    </submittedName>
</protein>
<dbReference type="InterPro" id="IPR023198">
    <property type="entry name" value="PGP-like_dom2"/>
</dbReference>
<dbReference type="Pfam" id="PF00702">
    <property type="entry name" value="Hydrolase"/>
    <property type="match status" value="1"/>
</dbReference>
<dbReference type="InterPro" id="IPR006439">
    <property type="entry name" value="HAD-SF_hydro_IA"/>
</dbReference>
<dbReference type="NCBIfam" id="TIGR01549">
    <property type="entry name" value="HAD-SF-IA-v1"/>
    <property type="match status" value="1"/>
</dbReference>
<dbReference type="Gene3D" id="3.40.50.1000">
    <property type="entry name" value="HAD superfamily/HAD-like"/>
    <property type="match status" value="1"/>
</dbReference>
<dbReference type="SFLD" id="SFLDS00003">
    <property type="entry name" value="Haloacid_Dehalogenase"/>
    <property type="match status" value="1"/>
</dbReference>
<proteinExistence type="predicted"/>
<accession>A0A2W2AX84</accession>
<dbReference type="PANTHER" id="PTHR47478">
    <property type="match status" value="1"/>
</dbReference>
<evidence type="ECO:0000313" key="2">
    <source>
        <dbReference type="Proteomes" id="UP000248745"/>
    </source>
</evidence>
<dbReference type="PANTHER" id="PTHR47478:SF1">
    <property type="entry name" value="PYRIMIDINE 5'-NUCLEOTIDASE YJJG"/>
    <property type="match status" value="1"/>
</dbReference>
<dbReference type="Proteomes" id="UP000248745">
    <property type="component" value="Unassembled WGS sequence"/>
</dbReference>
<dbReference type="RefSeq" id="WP_110999423.1">
    <property type="nucleotide sequence ID" value="NZ_QKTW01000018.1"/>
</dbReference>
<sequence length="232" mass="27262">MGKTYKHLFFDLDHTLWDFDSNSEQTLKKLYQEYDLESIGITDFDAFYQVYNTHNDRLWERFRNGFIKREELRWKRIWYTLLDFKIGDTSLAYEMSAAYLEILPTQKMLMPHAKELLDYCSGRYTMHLITNGFETTQWQKMQFSGIAGYFQEVITSEKSNSLKPHREIFEYALAAAGAKAEESIMIGDAIDIDILGAINAGWDQVYFNPKKLTHSRKPTYEIACLSDLMKVF</sequence>
<dbReference type="InterPro" id="IPR011951">
    <property type="entry name" value="HAD-SF_hydro_IA_YjjG/PynA"/>
</dbReference>
<dbReference type="SFLD" id="SFLDG01129">
    <property type="entry name" value="C1.5:_HAD__Beta-PGM__Phosphata"/>
    <property type="match status" value="1"/>
</dbReference>
<gene>
    <name evidence="1" type="ORF">DN068_13305</name>
</gene>
<reference evidence="1 2" key="1">
    <citation type="submission" date="2018-06" db="EMBL/GenBank/DDBJ databases">
        <title>Mucibacter soli gen. nov., sp. nov., a new member of the family Chitinophagaceae producing mucin.</title>
        <authorList>
            <person name="Kim M.-K."/>
            <person name="Park S."/>
            <person name="Kim T.-S."/>
            <person name="Joung Y."/>
            <person name="Han J.-H."/>
            <person name="Kim S.B."/>
        </authorList>
    </citation>
    <scope>NUCLEOTIDE SEQUENCE [LARGE SCALE GENOMIC DNA]</scope>
    <source>
        <strain evidence="1 2">R1-15</strain>
    </source>
</reference>